<protein>
    <submittedName>
        <fullName evidence="2">Uncharacterized protein</fullName>
    </submittedName>
</protein>
<keyword evidence="3" id="KW-1185">Reference proteome</keyword>
<gene>
    <name evidence="2" type="ORF">PoB_000477700</name>
</gene>
<organism evidence="2 3">
    <name type="scientific">Plakobranchus ocellatus</name>
    <dbReference type="NCBI Taxonomy" id="259542"/>
    <lineage>
        <taxon>Eukaryota</taxon>
        <taxon>Metazoa</taxon>
        <taxon>Spiralia</taxon>
        <taxon>Lophotrochozoa</taxon>
        <taxon>Mollusca</taxon>
        <taxon>Gastropoda</taxon>
        <taxon>Heterobranchia</taxon>
        <taxon>Euthyneura</taxon>
        <taxon>Panpulmonata</taxon>
        <taxon>Sacoglossa</taxon>
        <taxon>Placobranchoidea</taxon>
        <taxon>Plakobranchidae</taxon>
        <taxon>Plakobranchus</taxon>
    </lineage>
</organism>
<evidence type="ECO:0000313" key="3">
    <source>
        <dbReference type="Proteomes" id="UP000735302"/>
    </source>
</evidence>
<reference evidence="2 3" key="1">
    <citation type="journal article" date="2021" name="Elife">
        <title>Chloroplast acquisition without the gene transfer in kleptoplastic sea slugs, Plakobranchus ocellatus.</title>
        <authorList>
            <person name="Maeda T."/>
            <person name="Takahashi S."/>
            <person name="Yoshida T."/>
            <person name="Shimamura S."/>
            <person name="Takaki Y."/>
            <person name="Nagai Y."/>
            <person name="Toyoda A."/>
            <person name="Suzuki Y."/>
            <person name="Arimoto A."/>
            <person name="Ishii H."/>
            <person name="Satoh N."/>
            <person name="Nishiyama T."/>
            <person name="Hasebe M."/>
            <person name="Maruyama T."/>
            <person name="Minagawa J."/>
            <person name="Obokata J."/>
            <person name="Shigenobu S."/>
        </authorList>
    </citation>
    <scope>NUCLEOTIDE SEQUENCE [LARGE SCALE GENOMIC DNA]</scope>
</reference>
<feature type="region of interest" description="Disordered" evidence="1">
    <location>
        <begin position="1"/>
        <end position="38"/>
    </location>
</feature>
<name>A0AAV3Y652_9GAST</name>
<sequence length="73" mass="8407">MREIEQTRGSQEQKRNTGEGKEKWRAGDNDGTRIERRQNGQIEYKNTILNIANTIVKLELKEEQKLGILGVPV</sequence>
<dbReference type="AlphaFoldDB" id="A0AAV3Y652"/>
<accession>A0AAV3Y652</accession>
<comment type="caution">
    <text evidence="2">The sequence shown here is derived from an EMBL/GenBank/DDBJ whole genome shotgun (WGS) entry which is preliminary data.</text>
</comment>
<evidence type="ECO:0000256" key="1">
    <source>
        <dbReference type="SAM" id="MobiDB-lite"/>
    </source>
</evidence>
<proteinExistence type="predicted"/>
<evidence type="ECO:0000313" key="2">
    <source>
        <dbReference type="EMBL" id="GFN78271.1"/>
    </source>
</evidence>
<dbReference type="EMBL" id="BLXT01000588">
    <property type="protein sequence ID" value="GFN78271.1"/>
    <property type="molecule type" value="Genomic_DNA"/>
</dbReference>
<dbReference type="Proteomes" id="UP000735302">
    <property type="component" value="Unassembled WGS sequence"/>
</dbReference>